<dbReference type="CDD" id="cd00033">
    <property type="entry name" value="CCP"/>
    <property type="match status" value="4"/>
</dbReference>
<keyword evidence="10 14" id="KW-1015">Disulfide bond</keyword>
<evidence type="ECO:0000256" key="15">
    <source>
        <dbReference type="SAM" id="SignalP"/>
    </source>
</evidence>
<keyword evidence="11" id="KW-0325">Glycoprotein</keyword>
<dbReference type="PANTHER" id="PTHR45785:SF2">
    <property type="entry name" value="COMPLEMENT FACTOR H-RELATED"/>
    <property type="match status" value="1"/>
</dbReference>
<evidence type="ECO:0000256" key="3">
    <source>
        <dbReference type="ARBA" id="ARBA00004613"/>
    </source>
</evidence>
<dbReference type="Pfam" id="PF09014">
    <property type="entry name" value="Sushi_2"/>
    <property type="match status" value="1"/>
</dbReference>
<keyword evidence="6 14" id="KW-0768">Sushi</keyword>
<keyword evidence="9" id="KW-0677">Repeat</keyword>
<dbReference type="Gene3D" id="2.10.70.10">
    <property type="entry name" value="Complement Module, domain 1"/>
    <property type="match status" value="8"/>
</dbReference>
<dbReference type="GO" id="GO:0005615">
    <property type="term" value="C:extracellular space"/>
    <property type="evidence" value="ECO:0007669"/>
    <property type="project" value="TreeGrafter"/>
</dbReference>
<keyword evidence="8 15" id="KW-0732">Signal</keyword>
<dbReference type="GO" id="GO:0008201">
    <property type="term" value="F:heparin binding"/>
    <property type="evidence" value="ECO:0007669"/>
    <property type="project" value="UniProtKB-KW"/>
</dbReference>
<organism evidence="17 18">
    <name type="scientific">Pyxicephalus adspersus</name>
    <name type="common">African bullfrog</name>
    <dbReference type="NCBI Taxonomy" id="30357"/>
    <lineage>
        <taxon>Eukaryota</taxon>
        <taxon>Metazoa</taxon>
        <taxon>Chordata</taxon>
        <taxon>Craniata</taxon>
        <taxon>Vertebrata</taxon>
        <taxon>Euteleostomi</taxon>
        <taxon>Amphibia</taxon>
        <taxon>Batrachia</taxon>
        <taxon>Anura</taxon>
        <taxon>Neobatrachia</taxon>
        <taxon>Ranoidea</taxon>
        <taxon>Pyxicephalidae</taxon>
        <taxon>Pyxicephalinae</taxon>
        <taxon>Pyxicephalus</taxon>
    </lineage>
</organism>
<dbReference type="SUPFAM" id="SSF57535">
    <property type="entry name" value="Complement control module/SCR domain"/>
    <property type="match status" value="8"/>
</dbReference>
<evidence type="ECO:0000259" key="16">
    <source>
        <dbReference type="PROSITE" id="PS50923"/>
    </source>
</evidence>
<dbReference type="Proteomes" id="UP001181693">
    <property type="component" value="Unassembled WGS sequence"/>
</dbReference>
<evidence type="ECO:0000256" key="5">
    <source>
        <dbReference type="ARBA" id="ARBA00022525"/>
    </source>
</evidence>
<dbReference type="Pfam" id="PF00084">
    <property type="entry name" value="Sushi"/>
    <property type="match status" value="4"/>
</dbReference>
<evidence type="ECO:0000256" key="9">
    <source>
        <dbReference type="ARBA" id="ARBA00022737"/>
    </source>
</evidence>
<dbReference type="PROSITE" id="PS50923">
    <property type="entry name" value="SUSHI"/>
    <property type="match status" value="5"/>
</dbReference>
<dbReference type="InterPro" id="IPR051503">
    <property type="entry name" value="ComplSys_Reg/VirEntry_Med"/>
</dbReference>
<evidence type="ECO:0000256" key="10">
    <source>
        <dbReference type="ARBA" id="ARBA00023157"/>
    </source>
</evidence>
<dbReference type="EMBL" id="DYDO01000009">
    <property type="protein sequence ID" value="DBA18198.1"/>
    <property type="molecule type" value="Genomic_DNA"/>
</dbReference>
<evidence type="ECO:0000313" key="17">
    <source>
        <dbReference type="EMBL" id="DBA18198.1"/>
    </source>
</evidence>
<feature type="domain" description="Sushi" evidence="16">
    <location>
        <begin position="249"/>
        <end position="307"/>
    </location>
</feature>
<feature type="signal peptide" evidence="15">
    <location>
        <begin position="1"/>
        <end position="18"/>
    </location>
</feature>
<evidence type="ECO:0000256" key="11">
    <source>
        <dbReference type="ARBA" id="ARBA00023180"/>
    </source>
</evidence>
<evidence type="ECO:0000256" key="8">
    <source>
        <dbReference type="ARBA" id="ARBA00022729"/>
    </source>
</evidence>
<evidence type="ECO:0000256" key="1">
    <source>
        <dbReference type="ARBA" id="ARBA00003651"/>
    </source>
</evidence>
<gene>
    <name evidence="17" type="ORF">GDO54_016476</name>
</gene>
<feature type="domain" description="Sushi" evidence="16">
    <location>
        <begin position="25"/>
        <end position="89"/>
    </location>
</feature>
<keyword evidence="5" id="KW-0964">Secreted</keyword>
<dbReference type="GO" id="GO:0006956">
    <property type="term" value="P:complement activation"/>
    <property type="evidence" value="ECO:0007669"/>
    <property type="project" value="TreeGrafter"/>
</dbReference>
<feature type="domain" description="Sushi" evidence="16">
    <location>
        <begin position="151"/>
        <end position="212"/>
    </location>
</feature>
<comment type="function">
    <text evidence="1">Binds to various kinds of negatively charged substances such as heparin, phospholipids, and dextran sulfate. May prevent activation of the intrinsic blood coagulation cascade by binding to phospholipids on the surface of damaged cells.</text>
</comment>
<dbReference type="GO" id="GO:0001851">
    <property type="term" value="F:complement component C3b binding"/>
    <property type="evidence" value="ECO:0007669"/>
    <property type="project" value="TreeGrafter"/>
</dbReference>
<feature type="disulfide bond" evidence="14">
    <location>
        <begin position="60"/>
        <end position="87"/>
    </location>
</feature>
<protein>
    <recommendedName>
        <fullName evidence="4">Beta-2-glycoprotein 1</fullName>
    </recommendedName>
    <alternativeName>
        <fullName evidence="12">Apolipoprotein H</fullName>
    </alternativeName>
    <alternativeName>
        <fullName evidence="13">Beta-2-glycoprotein I</fullName>
    </alternativeName>
</protein>
<feature type="chain" id="PRO_5043382709" description="Beta-2-glycoprotein 1" evidence="15">
    <location>
        <begin position="19"/>
        <end position="579"/>
    </location>
</feature>
<sequence>MNVLGLIFSIGAVTFSCAIPTILKDKCKHPTKVEHAELDWSKGDWNKQAYSQGVLAYYICRPGYMRLGTIRKICSEGEWVRISNGSCKRKRCNNPGEIDFGTFELINEEDFLFGAIVEYSCQPGYQMISKHKRIECTVFGWSKEPPECEARLCPPVVDDSVRILSTVLDEEYTHGQVINLQCKNPNDKLNGPSQIYCTTNGTWNIEPPTCKDYSEEGGMAVKQSHGDKLIPITVELPQVEQKEQKLTETKCAPPPLILFAELIGERKWMYDSGSVIQYQCLMYYKVKGNQQIKCQDGVWDLPPTCLRPCVLNYYYMKGNNTTVENGRSKFLEHDEVVHFKCLPTFEISKPGQLNAKCLDGTLQYPKCVKIKQKRTEKKCSPPPFILFGELMGEKKWMYDSGSVIQYQCLMYYKLKGNQQIKCQDGVWDLPPTCLRPCVFNYNYMKGNNTTVENVRSKFVEHDDAVHFKCLPTFEISKPGQLNAKCLDGTLQYPKCVKIRPCVLNYDYMKGNNTTVENGRSMYLEHGEFVHFKCLNTFETSKPKQLNAKCLDGTLKYPKCVKMPDEVTAQPSVGTETTVY</sequence>
<dbReference type="SMART" id="SM00032">
    <property type="entry name" value="CCP"/>
    <property type="match status" value="5"/>
</dbReference>
<proteinExistence type="predicted"/>
<evidence type="ECO:0000256" key="2">
    <source>
        <dbReference type="ARBA" id="ARBA00004328"/>
    </source>
</evidence>
<evidence type="ECO:0000256" key="7">
    <source>
        <dbReference type="ARBA" id="ARBA00022674"/>
    </source>
</evidence>
<dbReference type="PANTHER" id="PTHR45785">
    <property type="entry name" value="COMPLEMENT FACTOR H-RELATED"/>
    <property type="match status" value="1"/>
</dbReference>
<evidence type="ECO:0000256" key="12">
    <source>
        <dbReference type="ARBA" id="ARBA00029855"/>
    </source>
</evidence>
<feature type="domain" description="Sushi" evidence="16">
    <location>
        <begin position="90"/>
        <end position="150"/>
    </location>
</feature>
<feature type="disulfide bond" evidence="14">
    <location>
        <begin position="379"/>
        <end position="422"/>
    </location>
</feature>
<feature type="disulfide bond" evidence="14">
    <location>
        <begin position="121"/>
        <end position="148"/>
    </location>
</feature>
<evidence type="ECO:0000256" key="4">
    <source>
        <dbReference type="ARBA" id="ARBA00020104"/>
    </source>
</evidence>
<feature type="domain" description="Sushi" evidence="16">
    <location>
        <begin position="377"/>
        <end position="435"/>
    </location>
</feature>
<dbReference type="InterPro" id="IPR015104">
    <property type="entry name" value="Sushi_2"/>
</dbReference>
<feature type="disulfide bond" evidence="14">
    <location>
        <begin position="251"/>
        <end position="294"/>
    </location>
</feature>
<reference evidence="17" key="1">
    <citation type="thesis" date="2020" institute="ProQuest LLC" country="789 East Eisenhower Parkway, Ann Arbor, MI, USA">
        <title>Comparative Genomics and Chromosome Evolution.</title>
        <authorList>
            <person name="Mudd A.B."/>
        </authorList>
    </citation>
    <scope>NUCLEOTIDE SEQUENCE</scope>
    <source>
        <strain evidence="17">1538</strain>
        <tissue evidence="17">Blood</tissue>
    </source>
</reference>
<evidence type="ECO:0000256" key="14">
    <source>
        <dbReference type="PROSITE-ProRule" id="PRU00302"/>
    </source>
</evidence>
<comment type="subcellular location">
    <subcellularLocation>
        <location evidence="3">Secreted</location>
    </subcellularLocation>
    <subcellularLocation>
        <location evidence="2">Virion</location>
    </subcellularLocation>
</comment>
<accession>A0AAV2ZWK7</accession>
<dbReference type="InterPro" id="IPR000436">
    <property type="entry name" value="Sushi_SCR_CCP_dom"/>
</dbReference>
<dbReference type="InterPro" id="IPR035976">
    <property type="entry name" value="Sushi/SCR/CCP_sf"/>
</dbReference>
<evidence type="ECO:0000313" key="18">
    <source>
        <dbReference type="Proteomes" id="UP001181693"/>
    </source>
</evidence>
<keyword evidence="7" id="KW-0358">Heparin-binding</keyword>
<comment type="caution">
    <text evidence="17">The sequence shown here is derived from an EMBL/GenBank/DDBJ whole genome shotgun (WGS) entry which is preliminary data.</text>
</comment>
<name>A0AAV2ZWK7_PYXAD</name>
<comment type="caution">
    <text evidence="14">Lacks conserved residue(s) required for the propagation of feature annotation.</text>
</comment>
<keyword evidence="18" id="KW-1185">Reference proteome</keyword>
<dbReference type="AlphaFoldDB" id="A0AAV2ZWK7"/>
<evidence type="ECO:0000256" key="13">
    <source>
        <dbReference type="ARBA" id="ARBA00033414"/>
    </source>
</evidence>
<evidence type="ECO:0000256" key="6">
    <source>
        <dbReference type="ARBA" id="ARBA00022659"/>
    </source>
</evidence>